<evidence type="ECO:0008006" key="4">
    <source>
        <dbReference type="Google" id="ProtNLM"/>
    </source>
</evidence>
<comment type="caution">
    <text evidence="2">The sequence shown here is derived from an EMBL/GenBank/DDBJ whole genome shotgun (WGS) entry which is preliminary data.</text>
</comment>
<keyword evidence="1" id="KW-1133">Transmembrane helix</keyword>
<organism evidence="2 3">
    <name type="scientific">Exiguobacterium mexicanum</name>
    <dbReference type="NCBI Taxonomy" id="340146"/>
    <lineage>
        <taxon>Bacteria</taxon>
        <taxon>Bacillati</taxon>
        <taxon>Bacillota</taxon>
        <taxon>Bacilli</taxon>
        <taxon>Bacillales</taxon>
        <taxon>Bacillales Family XII. Incertae Sedis</taxon>
        <taxon>Exiguobacterium</taxon>
    </lineage>
</organism>
<feature type="transmembrane region" description="Helical" evidence="1">
    <location>
        <begin position="45"/>
        <end position="64"/>
    </location>
</feature>
<accession>A0ABT7MRP7</accession>
<evidence type="ECO:0000313" key="3">
    <source>
        <dbReference type="Proteomes" id="UP001230807"/>
    </source>
</evidence>
<keyword evidence="1" id="KW-0472">Membrane</keyword>
<evidence type="ECO:0000256" key="1">
    <source>
        <dbReference type="SAM" id="Phobius"/>
    </source>
</evidence>
<dbReference type="RefSeq" id="WP_214719314.1">
    <property type="nucleotide sequence ID" value="NZ_CP183077.1"/>
</dbReference>
<sequence>MKYQERSTESFWRIFYIVGPIIIIGVTLAFAALPVILILMNPKPWLIPLVSLTVLGGYGVYRFLQLFRQLFWKERHQSHYEVTATYIEGTTYRHEPGESVEQSFPLDAIKQVVFFPAIVRKTEAAMPHPYRRRTIELCPMLAIMTDEDSMEILFDQRDLAAFEQWIQYFIGDSVPVFYTPKRLYWIGANIATRRERFDILRRPEEIIPFTYTGNLVTDEETAVGLWIETHGSERLKEGPYQAYETKQKNVKRWTAVGTLVGVGLLIGSMFAIAGLT</sequence>
<proteinExistence type="predicted"/>
<feature type="transmembrane region" description="Helical" evidence="1">
    <location>
        <begin position="12"/>
        <end position="39"/>
    </location>
</feature>
<evidence type="ECO:0000313" key="2">
    <source>
        <dbReference type="EMBL" id="MDL5377860.1"/>
    </source>
</evidence>
<dbReference type="EMBL" id="JASWER010000012">
    <property type="protein sequence ID" value="MDL5377860.1"/>
    <property type="molecule type" value="Genomic_DNA"/>
</dbReference>
<feature type="transmembrane region" description="Helical" evidence="1">
    <location>
        <begin position="253"/>
        <end position="275"/>
    </location>
</feature>
<dbReference type="Proteomes" id="UP001230807">
    <property type="component" value="Unassembled WGS sequence"/>
</dbReference>
<gene>
    <name evidence="2" type="ORF">QR695_12705</name>
</gene>
<name>A0ABT7MRP7_9BACL</name>
<protein>
    <recommendedName>
        <fullName evidence="4">RING-type E3 ubiquitin transferase</fullName>
    </recommendedName>
</protein>
<reference evidence="2 3" key="1">
    <citation type="submission" date="2023-06" db="EMBL/GenBank/DDBJ databases">
        <title>Influencing factors and mechanism of Cr(VI) reduction by facultative anaerobic Exiguobacterium sp. PY14.</title>
        <authorList>
            <person name="Zou L."/>
        </authorList>
    </citation>
    <scope>NUCLEOTIDE SEQUENCE [LARGE SCALE GENOMIC DNA]</scope>
    <source>
        <strain evidence="2 3">PY14</strain>
    </source>
</reference>
<keyword evidence="3" id="KW-1185">Reference proteome</keyword>
<keyword evidence="1" id="KW-0812">Transmembrane</keyword>